<dbReference type="SUPFAM" id="SSF46946">
    <property type="entry name" value="S13-like H2TH domain"/>
    <property type="match status" value="1"/>
</dbReference>
<keyword evidence="7 12" id="KW-0687">Ribonucleoprotein</keyword>
<reference evidence="13" key="1">
    <citation type="journal article" date="2016" name="New Phytol.">
        <title>Complete mitochondrial genomes from the ferns Ophioglossum californicum and Psilotum nudum are highly repetitive with the largest organellar introns.</title>
        <authorList>
            <person name="Guo W."/>
            <person name="Zhu A."/>
            <person name="Fan W."/>
            <person name="Mower J.P."/>
        </authorList>
    </citation>
    <scope>NUCLEOTIDE SEQUENCE</scope>
    <source>
        <strain evidence="13">V14</strain>
    </source>
</reference>
<dbReference type="PROSITE" id="PS50159">
    <property type="entry name" value="RIBOSOMAL_S13_2"/>
    <property type="match status" value="1"/>
</dbReference>
<evidence type="ECO:0000313" key="13">
    <source>
        <dbReference type="EMBL" id="AOH05894.1"/>
    </source>
</evidence>
<evidence type="ECO:0000256" key="4">
    <source>
        <dbReference type="ARBA" id="ARBA00022884"/>
    </source>
</evidence>
<proteinExistence type="inferred from homology"/>
<dbReference type="PANTHER" id="PTHR10871:SF8">
    <property type="entry name" value="SMALL RIBOSOMAL SUBUNIT PROTEIN US13M"/>
    <property type="match status" value="1"/>
</dbReference>
<comment type="similarity">
    <text evidence="2 12">Belongs to the universal ribosomal protein uS13 family.</text>
</comment>
<comment type="function">
    <text evidence="8">Located at the top of the head of the small subunit, it contacts several helices of the 18S rRNA.</text>
</comment>
<keyword evidence="4" id="KW-0694">RNA-binding</keyword>
<evidence type="ECO:0000256" key="12">
    <source>
        <dbReference type="RuleBase" id="RU003830"/>
    </source>
</evidence>
<evidence type="ECO:0000256" key="2">
    <source>
        <dbReference type="ARBA" id="ARBA00008080"/>
    </source>
</evidence>
<dbReference type="GO" id="GO:0019843">
    <property type="term" value="F:rRNA binding"/>
    <property type="evidence" value="ECO:0007669"/>
    <property type="project" value="UniProtKB-KW"/>
</dbReference>
<dbReference type="PIRSF" id="PIRSF002134">
    <property type="entry name" value="Ribosomal_S13"/>
    <property type="match status" value="1"/>
</dbReference>
<evidence type="ECO:0000256" key="9">
    <source>
        <dbReference type="ARBA" id="ARBA00038537"/>
    </source>
</evidence>
<dbReference type="GO" id="GO:0015935">
    <property type="term" value="C:small ribosomal subunit"/>
    <property type="evidence" value="ECO:0007669"/>
    <property type="project" value="TreeGrafter"/>
</dbReference>
<protein>
    <recommendedName>
        <fullName evidence="10">Small ribosomal subunit protein uS13m</fullName>
    </recommendedName>
    <alternativeName>
        <fullName evidence="11">Ribosomal protein S13, mitochondrial</fullName>
    </alternativeName>
</protein>
<comment type="subunit">
    <text evidence="9">Part of the small ribosomal subunit.</text>
</comment>
<dbReference type="Pfam" id="PF00416">
    <property type="entry name" value="Ribosomal_S13"/>
    <property type="match status" value="1"/>
</dbReference>
<dbReference type="HAMAP" id="MF_01315">
    <property type="entry name" value="Ribosomal_uS13"/>
    <property type="match status" value="1"/>
</dbReference>
<evidence type="ECO:0000256" key="6">
    <source>
        <dbReference type="ARBA" id="ARBA00023128"/>
    </source>
</evidence>
<name>A0A1B3TRF7_9MONI</name>
<evidence type="ECO:0000256" key="10">
    <source>
        <dbReference type="ARBA" id="ARBA00040757"/>
    </source>
</evidence>
<evidence type="ECO:0000256" key="7">
    <source>
        <dbReference type="ARBA" id="ARBA00023274"/>
    </source>
</evidence>
<dbReference type="GO" id="GO:0006412">
    <property type="term" value="P:translation"/>
    <property type="evidence" value="ECO:0007669"/>
    <property type="project" value="InterPro"/>
</dbReference>
<evidence type="ECO:0000256" key="3">
    <source>
        <dbReference type="ARBA" id="ARBA00022730"/>
    </source>
</evidence>
<dbReference type="Gene3D" id="1.10.8.50">
    <property type="match status" value="1"/>
</dbReference>
<dbReference type="RefSeq" id="YP_009277423.1">
    <property type="nucleotide sequence ID" value="NC_030900.1"/>
</dbReference>
<evidence type="ECO:0000256" key="8">
    <source>
        <dbReference type="ARBA" id="ARBA00037439"/>
    </source>
</evidence>
<dbReference type="InterPro" id="IPR027437">
    <property type="entry name" value="Rbsml_uS13_C"/>
</dbReference>
<dbReference type="GO" id="GO:0003735">
    <property type="term" value="F:structural constituent of ribosome"/>
    <property type="evidence" value="ECO:0007669"/>
    <property type="project" value="InterPro"/>
</dbReference>
<dbReference type="InterPro" id="IPR001892">
    <property type="entry name" value="Ribosomal_uS13"/>
</dbReference>
<dbReference type="PROSITE" id="PS00646">
    <property type="entry name" value="RIBOSOMAL_S13_1"/>
    <property type="match status" value="1"/>
</dbReference>
<evidence type="ECO:0000256" key="11">
    <source>
        <dbReference type="ARBA" id="ARBA00042802"/>
    </source>
</evidence>
<dbReference type="GO" id="GO:0005739">
    <property type="term" value="C:mitochondrion"/>
    <property type="evidence" value="ECO:0007669"/>
    <property type="project" value="UniProtKB-SubCell"/>
</dbReference>
<geneLocation type="mitochondrion" evidence="13"/>
<sequence length="129" mass="14560">MSYILGTRSVSGKQVRIASVSISGTGPKRAVKVCDQLGISDSIKVHELTKHEIDKVLGIIRRKHFLVDSELKREIKPNTKRLISISCYRGFRHKAGLPLRGQRTHTNAKTCRVATFKRAERDERKPSLP</sequence>
<dbReference type="PANTHER" id="PTHR10871">
    <property type="entry name" value="30S RIBOSOMAL PROTEIN S13/40S RIBOSOMAL PROTEIN S18"/>
    <property type="match status" value="1"/>
</dbReference>
<dbReference type="InterPro" id="IPR018269">
    <property type="entry name" value="Ribosomal_uS13_CS"/>
</dbReference>
<keyword evidence="3" id="KW-0699">rRNA-binding</keyword>
<gene>
    <name evidence="13" type="primary">rps13</name>
</gene>
<dbReference type="Gene3D" id="4.10.910.10">
    <property type="entry name" value="30s ribosomal protein s13, domain 2"/>
    <property type="match status" value="1"/>
</dbReference>
<organism evidence="13">
    <name type="scientific">Ophioglossum californicum</name>
    <dbReference type="NCBI Taxonomy" id="1267209"/>
    <lineage>
        <taxon>Eukaryota</taxon>
        <taxon>Viridiplantae</taxon>
        <taxon>Streptophyta</taxon>
        <taxon>Embryophyta</taxon>
        <taxon>Tracheophyta</taxon>
        <taxon>Polypodiopsida</taxon>
        <taxon>Ophioglossidae</taxon>
        <taxon>Ophioglossales</taxon>
        <taxon>Ophioglossaceae</taxon>
        <taxon>Ophioglossoideae</taxon>
        <taxon>Ophioglossum</taxon>
    </lineage>
</organism>
<evidence type="ECO:0000256" key="5">
    <source>
        <dbReference type="ARBA" id="ARBA00022980"/>
    </source>
</evidence>
<accession>A0A1B3TRF7</accession>
<keyword evidence="6 13" id="KW-0496">Mitochondrion</keyword>
<evidence type="ECO:0000256" key="1">
    <source>
        <dbReference type="ARBA" id="ARBA00004173"/>
    </source>
</evidence>
<keyword evidence="5 12" id="KW-0689">Ribosomal protein</keyword>
<dbReference type="InterPro" id="IPR010979">
    <property type="entry name" value="Ribosomal_uS13-like_H2TH"/>
</dbReference>
<dbReference type="AlphaFoldDB" id="A0A1B3TRF7"/>
<comment type="subcellular location">
    <subcellularLocation>
        <location evidence="1">Mitochondrion</location>
    </subcellularLocation>
</comment>
<dbReference type="GeneID" id="28799218"/>
<dbReference type="EMBL" id="KX171637">
    <property type="protein sequence ID" value="AOH05894.1"/>
    <property type="molecule type" value="Genomic_DNA"/>
</dbReference>